<feature type="transmembrane region" description="Helical" evidence="1">
    <location>
        <begin position="355"/>
        <end position="378"/>
    </location>
</feature>
<dbReference type="GO" id="GO:0031293">
    <property type="term" value="P:membrane protein intracellular domain proteolysis"/>
    <property type="evidence" value="ECO:0007669"/>
    <property type="project" value="TreeGrafter"/>
</dbReference>
<feature type="transmembrane region" description="Helical" evidence="1">
    <location>
        <begin position="219"/>
        <end position="238"/>
    </location>
</feature>
<evidence type="ECO:0000313" key="3">
    <source>
        <dbReference type="Proteomes" id="UP000318483"/>
    </source>
</evidence>
<dbReference type="KEGG" id="lit:FPZ52_08755"/>
<accession>A0A5B8IU49</accession>
<keyword evidence="3" id="KW-1185">Reference proteome</keyword>
<evidence type="ECO:0000256" key="1">
    <source>
        <dbReference type="SAM" id="Phobius"/>
    </source>
</evidence>
<reference evidence="2 3" key="1">
    <citation type="submission" date="2019-07" db="EMBL/GenBank/DDBJ databases">
        <title>Litoreibacter alkalisoli sp. nov., isolated from saline-alkaline soil.</title>
        <authorList>
            <person name="Wang S."/>
            <person name="Xu L."/>
            <person name="Xing Y.-T."/>
            <person name="Sun J.-Q."/>
        </authorList>
    </citation>
    <scope>NUCLEOTIDE SEQUENCE [LARGE SCALE GENOMIC DNA]</scope>
    <source>
        <strain evidence="2 3">LN3S51</strain>
    </source>
</reference>
<dbReference type="Gene3D" id="2.40.50.100">
    <property type="match status" value="1"/>
</dbReference>
<dbReference type="OrthoDB" id="9759690at2"/>
<sequence>MAGAVESADFQLPPLREDLQILRGGPSYSGAPVWLVHDPLRNRFFRVTYEMFQILSLWNVSGTAHGLKASVERRFGRIPDDAEIRNAAQMLEASAFQATTTSGSWRRIRDRSKPRHGRLARLLHGYLFFKVPLVRPDGFIRVTWPYVAPLFSRGFLLFSCLVGLLGLYLVSRQWEDFIGTFPFVFSFKGAAVSLLSIALVKSLHEMGHAYTAHRYGCRVPTMGVAFMVMMPLLYTDVTDAWKLKDRRRRLAIDAAGIATELCVGAFALFLWAFLPDGPARSAVFVLAATSWLLSLLVNLNPFMRFDGYYLLSDAIGIENLQTRGFRHMRWRLREFLFRLGHPPPEPFPRKLDVTLTLYAIGTAIYRFFLFLGIALLVYHFTFKVLGVILFLIEIGLLIVRPVFNELGKWWELRGEILASARSYITLLVLAGLVALAAIPLSTHVRAPAMAYPEDFTRLYPPEEGRIDDIHVQNGQRVAEGEVLFTITSESLANERHLAALEADLAQSRIARIGANPEDRQRREVLAWERGRAIARRDGFDERQQALVMRAPQDAVVSDLDPTLSVGQWVGRDHKLALLSSGDSTIIRGYLAARDRGRVSKEAVAQFIPDDLALPKVEATLTTVSANSVRGLDIPELAASFGGGIADQGVTEAGRPIPTSGQYAVSALVRDVRYSQRVTRGVLLIAGEPESFLERAWRQVLKVLVREAGL</sequence>
<dbReference type="GO" id="GO:0004222">
    <property type="term" value="F:metalloendopeptidase activity"/>
    <property type="evidence" value="ECO:0007669"/>
    <property type="project" value="InterPro"/>
</dbReference>
<feature type="transmembrane region" description="Helical" evidence="1">
    <location>
        <begin position="279"/>
        <end position="299"/>
    </location>
</feature>
<protein>
    <submittedName>
        <fullName evidence="2">Biotin/lipoyl-binding protein</fullName>
    </submittedName>
</protein>
<dbReference type="Proteomes" id="UP000318483">
    <property type="component" value="Chromosome"/>
</dbReference>
<keyword evidence="1" id="KW-1133">Transmembrane helix</keyword>
<proteinExistence type="predicted"/>
<dbReference type="GO" id="GO:0005737">
    <property type="term" value="C:cytoplasm"/>
    <property type="evidence" value="ECO:0007669"/>
    <property type="project" value="TreeGrafter"/>
</dbReference>
<keyword evidence="1" id="KW-0812">Transmembrane</keyword>
<feature type="transmembrane region" description="Helical" evidence="1">
    <location>
        <begin position="250"/>
        <end position="273"/>
    </location>
</feature>
<feature type="transmembrane region" description="Helical" evidence="1">
    <location>
        <begin position="177"/>
        <end position="199"/>
    </location>
</feature>
<dbReference type="InterPro" id="IPR001193">
    <property type="entry name" value="MBTPS2"/>
</dbReference>
<dbReference type="GO" id="GO:0016020">
    <property type="term" value="C:membrane"/>
    <property type="evidence" value="ECO:0007669"/>
    <property type="project" value="InterPro"/>
</dbReference>
<evidence type="ECO:0000313" key="2">
    <source>
        <dbReference type="EMBL" id="QDY69702.1"/>
    </source>
</evidence>
<gene>
    <name evidence="2" type="ORF">FPZ52_08755</name>
</gene>
<dbReference type="AlphaFoldDB" id="A0A5B8IU49"/>
<feature type="transmembrane region" description="Helical" evidence="1">
    <location>
        <begin position="423"/>
        <end position="442"/>
    </location>
</feature>
<dbReference type="CDD" id="cd05709">
    <property type="entry name" value="S2P-M50"/>
    <property type="match status" value="1"/>
</dbReference>
<dbReference type="PANTHER" id="PTHR13325:SF3">
    <property type="entry name" value="MEMBRANE-BOUND TRANSCRIPTION FACTOR SITE-2 PROTEASE"/>
    <property type="match status" value="1"/>
</dbReference>
<dbReference type="PANTHER" id="PTHR13325">
    <property type="entry name" value="PROTEASE M50 MEMBRANE-BOUND TRANSCRIPTION FACTOR SITE 2 PROTEASE"/>
    <property type="match status" value="1"/>
</dbReference>
<dbReference type="EMBL" id="CP042261">
    <property type="protein sequence ID" value="QDY69702.1"/>
    <property type="molecule type" value="Genomic_DNA"/>
</dbReference>
<feature type="transmembrane region" description="Helical" evidence="1">
    <location>
        <begin position="146"/>
        <end position="170"/>
    </location>
</feature>
<feature type="transmembrane region" description="Helical" evidence="1">
    <location>
        <begin position="384"/>
        <end position="403"/>
    </location>
</feature>
<organism evidence="2 3">
    <name type="scientific">Qingshengfaniella alkalisoli</name>
    <dbReference type="NCBI Taxonomy" id="2599296"/>
    <lineage>
        <taxon>Bacteria</taxon>
        <taxon>Pseudomonadati</taxon>
        <taxon>Pseudomonadota</taxon>
        <taxon>Alphaproteobacteria</taxon>
        <taxon>Rhodobacterales</taxon>
        <taxon>Paracoccaceae</taxon>
        <taxon>Qingshengfaniella</taxon>
    </lineage>
</organism>
<keyword evidence="1" id="KW-0472">Membrane</keyword>
<name>A0A5B8IU49_9RHOB</name>